<dbReference type="Gene3D" id="3.10.20.30">
    <property type="match status" value="1"/>
</dbReference>
<dbReference type="InterPro" id="IPR009737">
    <property type="entry name" value="Aim32/Apd1-like"/>
</dbReference>
<keyword evidence="1" id="KW-0001">2Fe-2S</keyword>
<feature type="transmembrane region" description="Helical" evidence="6">
    <location>
        <begin position="545"/>
        <end position="570"/>
    </location>
</feature>
<dbReference type="Gene3D" id="3.40.30.10">
    <property type="entry name" value="Glutaredoxin"/>
    <property type="match status" value="1"/>
</dbReference>
<dbReference type="PRINTS" id="PR00355">
    <property type="entry name" value="ADRENODOXIN"/>
</dbReference>
<dbReference type="InterPro" id="IPR036010">
    <property type="entry name" value="2Fe-2S_ferredoxin-like_sf"/>
</dbReference>
<organism evidence="8 9">
    <name type="scientific">Powellomyces hirtus</name>
    <dbReference type="NCBI Taxonomy" id="109895"/>
    <lineage>
        <taxon>Eukaryota</taxon>
        <taxon>Fungi</taxon>
        <taxon>Fungi incertae sedis</taxon>
        <taxon>Chytridiomycota</taxon>
        <taxon>Chytridiomycota incertae sedis</taxon>
        <taxon>Chytridiomycetes</taxon>
        <taxon>Spizellomycetales</taxon>
        <taxon>Powellomycetaceae</taxon>
        <taxon>Powellomyces</taxon>
    </lineage>
</organism>
<keyword evidence="3" id="KW-0408">Iron</keyword>
<dbReference type="Pfam" id="PF06916">
    <property type="entry name" value="FAM210A-B_dom"/>
    <property type="match status" value="1"/>
</dbReference>
<evidence type="ECO:0000256" key="4">
    <source>
        <dbReference type="ARBA" id="ARBA00023014"/>
    </source>
</evidence>
<dbReference type="InterPro" id="IPR036249">
    <property type="entry name" value="Thioredoxin-like_sf"/>
</dbReference>
<evidence type="ECO:0000259" key="7">
    <source>
        <dbReference type="PROSITE" id="PS51085"/>
    </source>
</evidence>
<evidence type="ECO:0000313" key="9">
    <source>
        <dbReference type="Proteomes" id="UP000318582"/>
    </source>
</evidence>
<feature type="transmembrane region" description="Helical" evidence="6">
    <location>
        <begin position="470"/>
        <end position="493"/>
    </location>
</feature>
<dbReference type="STRING" id="109895.A0A507EDN9"/>
<dbReference type="PANTHER" id="PTHR31902">
    <property type="entry name" value="ACTIN PATCHES DISTAL PROTEIN 1"/>
    <property type="match status" value="1"/>
</dbReference>
<keyword evidence="2" id="KW-0479">Metal-binding</keyword>
<evidence type="ECO:0000313" key="8">
    <source>
        <dbReference type="EMBL" id="TPX61328.1"/>
    </source>
</evidence>
<proteinExistence type="predicted"/>
<feature type="compositionally biased region" description="Pro residues" evidence="5">
    <location>
        <begin position="444"/>
        <end position="453"/>
    </location>
</feature>
<dbReference type="SUPFAM" id="SSF52833">
    <property type="entry name" value="Thioredoxin-like"/>
    <property type="match status" value="1"/>
</dbReference>
<accession>A0A507EDN9</accession>
<dbReference type="AlphaFoldDB" id="A0A507EDN9"/>
<evidence type="ECO:0000256" key="2">
    <source>
        <dbReference type="ARBA" id="ARBA00022723"/>
    </source>
</evidence>
<dbReference type="EMBL" id="QEAQ01000008">
    <property type="protein sequence ID" value="TPX61328.1"/>
    <property type="molecule type" value="Genomic_DNA"/>
</dbReference>
<dbReference type="InterPro" id="IPR012675">
    <property type="entry name" value="Beta-grasp_dom_sf"/>
</dbReference>
<sequence length="624" mass="68298">MFLRRAAFISSGLAPIAGRRIVTPPNAFVLARGISDTPAAFGKTKENKSEEGSDLPDHVASTGFYKKHVLISTGTSHWAKKYEDADAYYAQLQETLKAADIKVTASDAVPAGSAAESNTRSLLVLPDNIQFPSVSTADFAVLAQQLTSTAAHSAIKSHVDRHRIHVLVCVHGERDCRCGDRGRPLYEALKKEVKNRGLEGRVNVLGVSHIGGHKHAGNAIVYPSGDWYGLLEAKDAKTFINAVTNNDVIWDKWRGRMGLSKDEQKNLYRQSTPTAGSAHLPAGTAPTIEMTFILPNNTAQSFPVPLGETLMTVGRDNELPNIEGTCGGNLECATCHVVVDPKFADKLPPISEEEEDMLEYAIGRTQGSRLSCQIKATPKLNGLRVMIPTVVPRKFPSMSDFRMAWQAQPAMRMQQQQQRAFSAATSSRMAVELPNPSSSSSSDPDPPPPPPPPPKRDFKSLTREYGPIALGVYLSLSFMTFCLCLTCITVLNIDEAQIKAIFSYIKSMLGFTPADPAPPAVPTQAAPAWVAWMPEWMRSPQTRQILTSVLLAMGMTKLFLPIKLAITAAITPMVARKLRSFGFQLGQKGGYKNAAAQVKSEVKERAHTVRERARERVEHMRRDD</sequence>
<feature type="region of interest" description="Disordered" evidence="5">
    <location>
        <begin position="414"/>
        <end position="460"/>
    </location>
</feature>
<name>A0A507EDN9_9FUNG</name>
<dbReference type="GO" id="GO:0051537">
    <property type="term" value="F:2 iron, 2 sulfur cluster binding"/>
    <property type="evidence" value="ECO:0007669"/>
    <property type="project" value="UniProtKB-KW"/>
</dbReference>
<dbReference type="Proteomes" id="UP000318582">
    <property type="component" value="Unassembled WGS sequence"/>
</dbReference>
<comment type="caution">
    <text evidence="8">The sequence shown here is derived from an EMBL/GenBank/DDBJ whole genome shotgun (WGS) entry which is preliminary data.</text>
</comment>
<gene>
    <name evidence="8" type="ORF">PhCBS80983_g01219</name>
</gene>
<feature type="region of interest" description="Disordered" evidence="5">
    <location>
        <begin position="602"/>
        <end position="624"/>
    </location>
</feature>
<keyword evidence="4" id="KW-0411">Iron-sulfur</keyword>
<keyword evidence="6" id="KW-0812">Transmembrane</keyword>
<dbReference type="PROSITE" id="PS51085">
    <property type="entry name" value="2FE2S_FER_2"/>
    <property type="match status" value="1"/>
</dbReference>
<dbReference type="Pfam" id="PF00111">
    <property type="entry name" value="Fer2"/>
    <property type="match status" value="1"/>
</dbReference>
<dbReference type="InterPro" id="IPR009688">
    <property type="entry name" value="FAM210A/B-like_dom"/>
</dbReference>
<dbReference type="CDD" id="cd00207">
    <property type="entry name" value="fer2"/>
    <property type="match status" value="1"/>
</dbReference>
<dbReference type="GO" id="GO:0046872">
    <property type="term" value="F:metal ion binding"/>
    <property type="evidence" value="ECO:0007669"/>
    <property type="project" value="UniProtKB-KW"/>
</dbReference>
<keyword evidence="9" id="KW-1185">Reference proteome</keyword>
<evidence type="ECO:0000256" key="1">
    <source>
        <dbReference type="ARBA" id="ARBA00022714"/>
    </source>
</evidence>
<dbReference type="Pfam" id="PF06999">
    <property type="entry name" value="Suc_Fer-like"/>
    <property type="match status" value="1"/>
</dbReference>
<keyword evidence="6" id="KW-0472">Membrane</keyword>
<dbReference type="GO" id="GO:0140647">
    <property type="term" value="P:P450-containing electron transport chain"/>
    <property type="evidence" value="ECO:0007669"/>
    <property type="project" value="InterPro"/>
</dbReference>
<feature type="domain" description="2Fe-2S ferredoxin-type" evidence="7">
    <location>
        <begin position="288"/>
        <end position="391"/>
    </location>
</feature>
<evidence type="ECO:0000256" key="5">
    <source>
        <dbReference type="SAM" id="MobiDB-lite"/>
    </source>
</evidence>
<feature type="compositionally biased region" description="Low complexity" evidence="5">
    <location>
        <begin position="414"/>
        <end position="424"/>
    </location>
</feature>
<reference evidence="8 9" key="1">
    <citation type="journal article" date="2019" name="Sci. Rep.">
        <title>Comparative genomics of chytrid fungi reveal insights into the obligate biotrophic and pathogenic lifestyle of Synchytrium endobioticum.</title>
        <authorList>
            <person name="van de Vossenberg B.T.L.H."/>
            <person name="Warris S."/>
            <person name="Nguyen H.D.T."/>
            <person name="van Gent-Pelzer M.P.E."/>
            <person name="Joly D.L."/>
            <person name="van de Geest H.C."/>
            <person name="Bonants P.J.M."/>
            <person name="Smith D.S."/>
            <person name="Levesque C.A."/>
            <person name="van der Lee T.A.J."/>
        </authorList>
    </citation>
    <scope>NUCLEOTIDE SEQUENCE [LARGE SCALE GENOMIC DNA]</scope>
    <source>
        <strain evidence="8 9">CBS 809.83</strain>
    </source>
</reference>
<evidence type="ECO:0000256" key="3">
    <source>
        <dbReference type="ARBA" id="ARBA00023004"/>
    </source>
</evidence>
<keyword evidence="6" id="KW-1133">Transmembrane helix</keyword>
<evidence type="ECO:0000256" key="6">
    <source>
        <dbReference type="SAM" id="Phobius"/>
    </source>
</evidence>
<dbReference type="InterPro" id="IPR001055">
    <property type="entry name" value="Adrenodoxin-like"/>
</dbReference>
<protein>
    <recommendedName>
        <fullName evidence="7">2Fe-2S ferredoxin-type domain-containing protein</fullName>
    </recommendedName>
</protein>
<dbReference type="SUPFAM" id="SSF54292">
    <property type="entry name" value="2Fe-2S ferredoxin-like"/>
    <property type="match status" value="1"/>
</dbReference>
<dbReference type="InterPro" id="IPR001041">
    <property type="entry name" value="2Fe-2S_ferredoxin-type"/>
</dbReference>
<dbReference type="CDD" id="cd03062">
    <property type="entry name" value="TRX_Fd_Sucrase"/>
    <property type="match status" value="1"/>
</dbReference>